<feature type="non-terminal residue" evidence="1">
    <location>
        <position position="52"/>
    </location>
</feature>
<keyword evidence="2" id="KW-1185">Reference proteome</keyword>
<organism evidence="1 2">
    <name type="scientific">Paxillus involutus ATCC 200175</name>
    <dbReference type="NCBI Taxonomy" id="664439"/>
    <lineage>
        <taxon>Eukaryota</taxon>
        <taxon>Fungi</taxon>
        <taxon>Dikarya</taxon>
        <taxon>Basidiomycota</taxon>
        <taxon>Agaricomycotina</taxon>
        <taxon>Agaricomycetes</taxon>
        <taxon>Agaricomycetidae</taxon>
        <taxon>Boletales</taxon>
        <taxon>Paxilineae</taxon>
        <taxon>Paxillaceae</taxon>
        <taxon>Paxillus</taxon>
    </lineage>
</organism>
<dbReference type="AlphaFoldDB" id="A0A0C9T8N5"/>
<feature type="non-terminal residue" evidence="1">
    <location>
        <position position="1"/>
    </location>
</feature>
<dbReference type="HOGENOM" id="CLU_165630_1_0_1"/>
<reference evidence="2" key="2">
    <citation type="submission" date="2015-01" db="EMBL/GenBank/DDBJ databases">
        <title>Evolutionary Origins and Diversification of the Mycorrhizal Mutualists.</title>
        <authorList>
            <consortium name="DOE Joint Genome Institute"/>
            <consortium name="Mycorrhizal Genomics Consortium"/>
            <person name="Kohler A."/>
            <person name="Kuo A."/>
            <person name="Nagy L.G."/>
            <person name="Floudas D."/>
            <person name="Copeland A."/>
            <person name="Barry K.W."/>
            <person name="Cichocki N."/>
            <person name="Veneault-Fourrey C."/>
            <person name="LaButti K."/>
            <person name="Lindquist E.A."/>
            <person name="Lipzen A."/>
            <person name="Lundell T."/>
            <person name="Morin E."/>
            <person name="Murat C."/>
            <person name="Riley R."/>
            <person name="Ohm R."/>
            <person name="Sun H."/>
            <person name="Tunlid A."/>
            <person name="Henrissat B."/>
            <person name="Grigoriev I.V."/>
            <person name="Hibbett D.S."/>
            <person name="Martin F."/>
        </authorList>
    </citation>
    <scope>NUCLEOTIDE SEQUENCE [LARGE SCALE GENOMIC DNA]</scope>
    <source>
        <strain evidence="2">ATCC 200175</strain>
    </source>
</reference>
<evidence type="ECO:0000313" key="2">
    <source>
        <dbReference type="Proteomes" id="UP000053647"/>
    </source>
</evidence>
<reference evidence="1 2" key="1">
    <citation type="submission" date="2014-06" db="EMBL/GenBank/DDBJ databases">
        <authorList>
            <consortium name="DOE Joint Genome Institute"/>
            <person name="Kuo A."/>
            <person name="Kohler A."/>
            <person name="Nagy L.G."/>
            <person name="Floudas D."/>
            <person name="Copeland A."/>
            <person name="Barry K.W."/>
            <person name="Cichocki N."/>
            <person name="Veneault-Fourrey C."/>
            <person name="LaButti K."/>
            <person name="Lindquist E.A."/>
            <person name="Lipzen A."/>
            <person name="Lundell T."/>
            <person name="Morin E."/>
            <person name="Murat C."/>
            <person name="Sun H."/>
            <person name="Tunlid A."/>
            <person name="Henrissat B."/>
            <person name="Grigoriev I.V."/>
            <person name="Hibbett D.S."/>
            <person name="Martin F."/>
            <person name="Nordberg H.P."/>
            <person name="Cantor M.N."/>
            <person name="Hua S.X."/>
        </authorList>
    </citation>
    <scope>NUCLEOTIDE SEQUENCE [LARGE SCALE GENOMIC DNA]</scope>
    <source>
        <strain evidence="1 2">ATCC 200175</strain>
    </source>
</reference>
<proteinExistence type="predicted"/>
<evidence type="ECO:0000313" key="1">
    <source>
        <dbReference type="EMBL" id="KIJ12020.1"/>
    </source>
</evidence>
<name>A0A0C9T8N5_PAXIN</name>
<dbReference type="Proteomes" id="UP000053647">
    <property type="component" value="Unassembled WGS sequence"/>
</dbReference>
<sequence length="52" mass="5695">HTLEPDDWVFPAMGANGVVQPREQLSNDTVHKWIDEATKGAGIPGSFSTHCF</sequence>
<protein>
    <submittedName>
        <fullName evidence="1">Uncharacterized protein</fullName>
    </submittedName>
</protein>
<accession>A0A0C9T8N5</accession>
<dbReference type="OrthoDB" id="164951at2759"/>
<gene>
    <name evidence="1" type="ORF">PAXINDRAFT_32889</name>
</gene>
<dbReference type="EMBL" id="KN819370">
    <property type="protein sequence ID" value="KIJ12020.1"/>
    <property type="molecule type" value="Genomic_DNA"/>
</dbReference>